<evidence type="ECO:0000256" key="9">
    <source>
        <dbReference type="ARBA" id="ARBA00023136"/>
    </source>
</evidence>
<accession>A0A0P1MDC1</accession>
<dbReference type="AlphaFoldDB" id="A0A0P1L859"/>
<dbReference type="EMBL" id="CZVI01000013">
    <property type="protein sequence ID" value="CUS87607.1"/>
    <property type="molecule type" value="Genomic_DNA"/>
</dbReference>
<dbReference type="CDD" id="cd20070">
    <property type="entry name" value="5TM_YidC_Alb3"/>
    <property type="match status" value="1"/>
</dbReference>
<dbReference type="Pfam" id="PF02096">
    <property type="entry name" value="60KD_IMP"/>
    <property type="match status" value="1"/>
</dbReference>
<comment type="subunit">
    <text evidence="13">Interacts with the Sec translocase complex via SecD. Specifically interacts with transmembrane segments of nascent integral membrane proteins during membrane integration.</text>
</comment>
<evidence type="ECO:0000313" key="18">
    <source>
        <dbReference type="Proteomes" id="UP000182011"/>
    </source>
</evidence>
<dbReference type="NCBIfam" id="TIGR03592">
    <property type="entry name" value="yidC_oxa1_cterm"/>
    <property type="match status" value="1"/>
</dbReference>
<dbReference type="Pfam" id="PF14849">
    <property type="entry name" value="YidC_periplas"/>
    <property type="match status" value="1"/>
</dbReference>
<dbReference type="InterPro" id="IPR019998">
    <property type="entry name" value="Membr_insert_YidC"/>
</dbReference>
<feature type="transmembrane region" description="Helical" evidence="13">
    <location>
        <begin position="364"/>
        <end position="384"/>
    </location>
</feature>
<dbReference type="STRING" id="1633631.GCA_001442925_02313"/>
<keyword evidence="9 13" id="KW-0472">Membrane</keyword>
<keyword evidence="7 13" id="KW-0653">Protein transport</keyword>
<dbReference type="InterPro" id="IPR028055">
    <property type="entry name" value="YidC/Oxa/ALB_C"/>
</dbReference>
<keyword evidence="4 13" id="KW-0813">Transport</keyword>
<dbReference type="PANTHER" id="PTHR12428:SF65">
    <property type="entry name" value="CYTOCHROME C OXIDASE ASSEMBLY PROTEIN COX18, MITOCHONDRIAL"/>
    <property type="match status" value="1"/>
</dbReference>
<comment type="similarity">
    <text evidence="2 13">Belongs to the OXA1/ALB3/YidC family. Type 1 subfamily.</text>
</comment>
<evidence type="ECO:0000256" key="11">
    <source>
        <dbReference type="ARBA" id="ARBA00033245"/>
    </source>
</evidence>
<dbReference type="InterPro" id="IPR001708">
    <property type="entry name" value="YidC/ALB3/OXA1/COX18"/>
</dbReference>
<accession>A0A0P1MX10</accession>
<sequence>MDRNSLLGIILITLVLLIWMWYNAPRAPERNLKMQDTLEIKKQLQEPGVVQAKGDTFGVYFSHLSRGEEKKILIETDLYTCVISSKGALIEKFELKKFKTWNGYPVQLVDMNKGGDFSLLFMTTDGKIINTRNLYFNTKARHWENFILKKKGEKVEIEFTLDINDSSKLIKRFIFENGKYSFDTEVEFVNMEKIVANFEYQLVWENGINLTEENSVEESYFGSAYAKVGDVYETIDASKFGVKASRSYSGNTRWVGTHNKYFAVALISNDYSDGAYLEGERIPLPNNGVKENYLIALKIPFRGSNYQKNYFTVYLGPLDYKILKSYGVGLEEMISLGLRWLIRPISEYVLLPFFTFLHSIIPNYGIVIIIFSFVIKILLTPLTLTQMKSIKKMQAIAPILKELQEKYKDNPQKLNQEVMRVYREYGVNPFSGCWPLLLQLPILYALFSLFRVTIELRQAGFILWIKDLSVPDTIVKLPFYIPIFGVHQISGLALLMAITMFIQQWMTSATADKRQRTTATIMTILFFLIFNNLPSGLNLYYFTFNVLSILHQWYINKYTKVELKPSTDKKSPFKGGIFKKFDIPTMSELTGAKKKRKSKK</sequence>
<evidence type="ECO:0000256" key="5">
    <source>
        <dbReference type="ARBA" id="ARBA00022475"/>
    </source>
</evidence>
<evidence type="ECO:0000256" key="3">
    <source>
        <dbReference type="ARBA" id="ARBA00015325"/>
    </source>
</evidence>
<dbReference type="RefSeq" id="WP_047133234.1">
    <property type="nucleotide sequence ID" value="NZ_CZVI01000013.1"/>
</dbReference>
<evidence type="ECO:0000313" key="17">
    <source>
        <dbReference type="EMBL" id="CUU09259.1"/>
    </source>
</evidence>
<reference evidence="16 19" key="2">
    <citation type="submission" date="2015-11" db="EMBL/GenBank/DDBJ databases">
        <authorList>
            <person name="Varghese N."/>
        </authorList>
    </citation>
    <scope>NUCLEOTIDE SEQUENCE [LARGE SCALE GENOMIC DNA]</scope>
    <source>
        <strain evidence="16 19">JGI-8</strain>
    </source>
</reference>
<dbReference type="Proteomes" id="UP000182011">
    <property type="component" value="Unassembled WGS sequence"/>
</dbReference>
<keyword evidence="6 13" id="KW-0812">Transmembrane</keyword>
<evidence type="ECO:0000256" key="6">
    <source>
        <dbReference type="ARBA" id="ARBA00022692"/>
    </source>
</evidence>
<dbReference type="PRINTS" id="PR00701">
    <property type="entry name" value="60KDINNERMP"/>
</dbReference>
<evidence type="ECO:0000313" key="16">
    <source>
        <dbReference type="EMBL" id="CUS87607.1"/>
    </source>
</evidence>
<evidence type="ECO:0000259" key="14">
    <source>
        <dbReference type="Pfam" id="PF02096"/>
    </source>
</evidence>
<dbReference type="GO" id="GO:0005886">
    <property type="term" value="C:plasma membrane"/>
    <property type="evidence" value="ECO:0007669"/>
    <property type="project" value="UniProtKB-SubCell"/>
</dbReference>
<evidence type="ECO:0000256" key="7">
    <source>
        <dbReference type="ARBA" id="ARBA00022927"/>
    </source>
</evidence>
<dbReference type="GO" id="GO:0032977">
    <property type="term" value="F:membrane insertase activity"/>
    <property type="evidence" value="ECO:0007669"/>
    <property type="project" value="InterPro"/>
</dbReference>
<dbReference type="Proteomes" id="UP000182200">
    <property type="component" value="Unassembled WGS sequence"/>
</dbReference>
<gene>
    <name evidence="13" type="primary">yidC</name>
    <name evidence="17" type="ORF">JGI4_02324</name>
    <name evidence="16" type="ORF">JGI8_01119</name>
</gene>
<feature type="transmembrane region" description="Helical" evidence="13">
    <location>
        <begin position="514"/>
        <end position="533"/>
    </location>
</feature>
<dbReference type="GO" id="GO:0051205">
    <property type="term" value="P:protein insertion into membrane"/>
    <property type="evidence" value="ECO:0007669"/>
    <property type="project" value="TreeGrafter"/>
</dbReference>
<accession>A0A0P1P408</accession>
<comment type="function">
    <text evidence="13">Required for the insertion and/or proper folding and/or complex formation of integral membrane proteins into the membrane. Involved in integration of membrane proteins that insert both dependently and independently of the Sec translocase complex, as well as at least some lipoproteins. Aids folding of multispanning membrane proteins.</text>
</comment>
<keyword evidence="19" id="KW-1185">Reference proteome</keyword>
<keyword evidence="5 13" id="KW-1003">Cell membrane</keyword>
<accession>A0A0S4NEB4</accession>
<dbReference type="OrthoDB" id="9780552at2"/>
<protein>
    <recommendedName>
        <fullName evidence="3 13">Membrane protein insertase YidC</fullName>
    </recommendedName>
    <alternativeName>
        <fullName evidence="12 13">Foldase YidC</fullName>
    </alternativeName>
    <alternativeName>
        <fullName evidence="11 13">Membrane integrase YidC</fullName>
    </alternativeName>
    <alternativeName>
        <fullName evidence="13">Membrane protein YidC</fullName>
    </alternativeName>
</protein>
<evidence type="ECO:0000256" key="4">
    <source>
        <dbReference type="ARBA" id="ARBA00022448"/>
    </source>
</evidence>
<dbReference type="CDD" id="cd19961">
    <property type="entry name" value="EcYidC-like_peri"/>
    <property type="match status" value="1"/>
</dbReference>
<dbReference type="InterPro" id="IPR047196">
    <property type="entry name" value="YidC_ALB_C"/>
</dbReference>
<comment type="subcellular location">
    <subcellularLocation>
        <location evidence="1">Cell inner membrane</location>
        <topology evidence="1">Multi-pass membrane protein</topology>
    </subcellularLocation>
    <subcellularLocation>
        <location evidence="13">Cell membrane</location>
        <topology evidence="13">Multi-pass membrane protein</topology>
    </subcellularLocation>
</comment>
<dbReference type="NCBIfam" id="TIGR03593">
    <property type="entry name" value="yidC_nterm"/>
    <property type="match status" value="1"/>
</dbReference>
<accession>A0A0P1LHD2</accession>
<evidence type="ECO:0000256" key="2">
    <source>
        <dbReference type="ARBA" id="ARBA00010527"/>
    </source>
</evidence>
<accession>A0A0P1LZK5</accession>
<feature type="transmembrane region" description="Helical" evidence="13">
    <location>
        <begin position="479"/>
        <end position="502"/>
    </location>
</feature>
<name>A0A0P1L859_9BACT</name>
<accession>A0A0P1L859</accession>
<dbReference type="InterPro" id="IPR028053">
    <property type="entry name" value="Membr_insert_YidC_N"/>
</dbReference>
<reference evidence="17 18" key="1">
    <citation type="submission" date="2015-11" db="EMBL/GenBank/DDBJ databases">
        <authorList>
            <person name="Zhang Y."/>
            <person name="Guo Z."/>
        </authorList>
    </citation>
    <scope>NUCLEOTIDE SEQUENCE [LARGE SCALE GENOMIC DNA]</scope>
    <source>
        <strain evidence="17">JGI-4</strain>
    </source>
</reference>
<feature type="domain" description="Membrane insertase YidC/Oxa/ALB C-terminal" evidence="14">
    <location>
        <begin position="364"/>
        <end position="557"/>
    </location>
</feature>
<evidence type="ECO:0000256" key="8">
    <source>
        <dbReference type="ARBA" id="ARBA00022989"/>
    </source>
</evidence>
<evidence type="ECO:0000259" key="15">
    <source>
        <dbReference type="Pfam" id="PF14849"/>
    </source>
</evidence>
<dbReference type="PRINTS" id="PR01900">
    <property type="entry name" value="YIDCPROTEIN"/>
</dbReference>
<dbReference type="GO" id="GO:0015031">
    <property type="term" value="P:protein transport"/>
    <property type="evidence" value="ECO:0007669"/>
    <property type="project" value="UniProtKB-KW"/>
</dbReference>
<dbReference type="EMBL" id="FAOP01000015">
    <property type="protein sequence ID" value="CUU09259.1"/>
    <property type="molecule type" value="Genomic_DNA"/>
</dbReference>
<proteinExistence type="inferred from homology"/>
<feature type="transmembrane region" description="Helical" evidence="13">
    <location>
        <begin position="6"/>
        <end position="24"/>
    </location>
</feature>
<evidence type="ECO:0000256" key="10">
    <source>
        <dbReference type="ARBA" id="ARBA00023186"/>
    </source>
</evidence>
<evidence type="ECO:0000313" key="19">
    <source>
        <dbReference type="Proteomes" id="UP000182200"/>
    </source>
</evidence>
<evidence type="ECO:0000256" key="13">
    <source>
        <dbReference type="HAMAP-Rule" id="MF_01810"/>
    </source>
</evidence>
<accession>A0A0P1ML00</accession>
<evidence type="ECO:0000256" key="12">
    <source>
        <dbReference type="ARBA" id="ARBA00033342"/>
    </source>
</evidence>
<feature type="domain" description="Membrane insertase YidC N-terminal" evidence="15">
    <location>
        <begin position="72"/>
        <end position="343"/>
    </location>
</feature>
<organism evidence="17 18">
    <name type="scientific">Candidatus Kryptonium thompsonii</name>
    <dbReference type="NCBI Taxonomy" id="1633631"/>
    <lineage>
        <taxon>Bacteria</taxon>
        <taxon>Pseudomonadati</taxon>
        <taxon>Candidatus Kryptoniota</taxon>
        <taxon>Candidatus Kryptonium</taxon>
    </lineage>
</organism>
<accession>A0A0P1LEK5</accession>
<evidence type="ECO:0000256" key="1">
    <source>
        <dbReference type="ARBA" id="ARBA00004429"/>
    </source>
</evidence>
<keyword evidence="8 13" id="KW-1133">Transmembrane helix</keyword>
<dbReference type="HAMAP" id="MF_01810">
    <property type="entry name" value="YidC_type1"/>
    <property type="match status" value="1"/>
</dbReference>
<feature type="transmembrane region" description="Helical" evidence="13">
    <location>
        <begin position="433"/>
        <end position="454"/>
    </location>
</feature>
<keyword evidence="10 13" id="KW-0143">Chaperone</keyword>
<accession>A0A0P1MIP3</accession>
<dbReference type="PANTHER" id="PTHR12428">
    <property type="entry name" value="OXA1"/>
    <property type="match status" value="1"/>
</dbReference>
<accession>A0A0P1LLY2</accession>
<dbReference type="InterPro" id="IPR038221">
    <property type="entry name" value="YidC_periplasmic_sf"/>
</dbReference>
<dbReference type="Gene3D" id="2.70.98.90">
    <property type="match status" value="1"/>
</dbReference>
<accession>A0A0P1M4K5</accession>